<organism evidence="2 3">
    <name type="scientific">Bacillus cereus HuB4-4</name>
    <dbReference type="NCBI Taxonomy" id="1053211"/>
    <lineage>
        <taxon>Bacteria</taxon>
        <taxon>Bacillati</taxon>
        <taxon>Bacillota</taxon>
        <taxon>Bacilli</taxon>
        <taxon>Bacillales</taxon>
        <taxon>Bacillaceae</taxon>
        <taxon>Bacillus</taxon>
        <taxon>Bacillus cereus group</taxon>
    </lineage>
</organism>
<feature type="compositionally biased region" description="Basic and acidic residues" evidence="1">
    <location>
        <begin position="23"/>
        <end position="49"/>
    </location>
</feature>
<evidence type="ECO:0008006" key="4">
    <source>
        <dbReference type="Google" id="ProtNLM"/>
    </source>
</evidence>
<dbReference type="EMBL" id="AHEF01000102">
    <property type="protein sequence ID" value="EOP79340.1"/>
    <property type="molecule type" value="Genomic_DNA"/>
</dbReference>
<evidence type="ECO:0000313" key="3">
    <source>
        <dbReference type="Proteomes" id="UP000014009"/>
    </source>
</evidence>
<evidence type="ECO:0000256" key="1">
    <source>
        <dbReference type="SAM" id="MobiDB-lite"/>
    </source>
</evidence>
<comment type="caution">
    <text evidence="2">The sequence shown here is derived from an EMBL/GenBank/DDBJ whole genome shotgun (WGS) entry which is preliminary data.</text>
</comment>
<dbReference type="RefSeq" id="WP_016099396.1">
    <property type="nucleotide sequence ID" value="NZ_KB976546.1"/>
</dbReference>
<name>A0A9W5VIG9_BACCE</name>
<reference evidence="2 3" key="1">
    <citation type="submission" date="2012-12" db="EMBL/GenBank/DDBJ databases">
        <title>The Genome Sequence of Bacillus cereus HuB4-4.</title>
        <authorList>
            <consortium name="The Broad Institute Genome Sequencing Platform"/>
            <consortium name="The Broad Institute Genome Sequencing Center for Infectious Disease"/>
            <person name="Feldgarden M."/>
            <person name="Van der Auwera G.A."/>
            <person name="Mahillon J."/>
            <person name="Duprez V."/>
            <person name="Timmery S."/>
            <person name="Mattelet C."/>
            <person name="Dierick K."/>
            <person name="Sun M."/>
            <person name="Yu Z."/>
            <person name="Zhu L."/>
            <person name="Hu X."/>
            <person name="Shank E.B."/>
            <person name="Swiecicka I."/>
            <person name="Hansen B.M."/>
            <person name="Andrup L."/>
            <person name="Walker B."/>
            <person name="Young S.K."/>
            <person name="Zeng Q."/>
            <person name="Gargeya S."/>
            <person name="Fitzgerald M."/>
            <person name="Haas B."/>
            <person name="Abouelleil A."/>
            <person name="Alvarado L."/>
            <person name="Arachchi H.M."/>
            <person name="Berlin A.M."/>
            <person name="Chapman S.B."/>
            <person name="Dewar J."/>
            <person name="Goldberg J."/>
            <person name="Griggs A."/>
            <person name="Gujja S."/>
            <person name="Hansen M."/>
            <person name="Howarth C."/>
            <person name="Imamovic A."/>
            <person name="Larimer J."/>
            <person name="McCowan C."/>
            <person name="Murphy C."/>
            <person name="Neiman D."/>
            <person name="Pearson M."/>
            <person name="Priest M."/>
            <person name="Roberts A."/>
            <person name="Saif S."/>
            <person name="Shea T."/>
            <person name="Sisk P."/>
            <person name="Sykes S."/>
            <person name="Wortman J."/>
            <person name="Nusbaum C."/>
            <person name="Birren B."/>
        </authorList>
    </citation>
    <scope>NUCLEOTIDE SEQUENCE [LARGE SCALE GENOMIC DNA]</scope>
    <source>
        <strain evidence="2 3">HuB4-4</strain>
    </source>
</reference>
<gene>
    <name evidence="2" type="ORF">IGM_06319</name>
</gene>
<accession>A0A9W5VIG9</accession>
<protein>
    <recommendedName>
        <fullName evidence="4">Lipoprotein</fullName>
    </recommendedName>
</protein>
<proteinExistence type="predicted"/>
<evidence type="ECO:0000313" key="2">
    <source>
        <dbReference type="EMBL" id="EOP79340.1"/>
    </source>
</evidence>
<dbReference type="AlphaFoldDB" id="A0A9W5VIG9"/>
<dbReference type="PROSITE" id="PS51257">
    <property type="entry name" value="PROKAR_LIPOPROTEIN"/>
    <property type="match status" value="1"/>
</dbReference>
<feature type="region of interest" description="Disordered" evidence="1">
    <location>
        <begin position="20"/>
        <end position="81"/>
    </location>
</feature>
<dbReference type="Proteomes" id="UP000014009">
    <property type="component" value="Unassembled WGS sequence"/>
</dbReference>
<sequence length="81" mass="8899">MIKKMGIMLLIAGLLGGCTLGQEDMKSEPKAEKSNPMEPDNRKEEDKPKGGTVKDIQMNEDGSPQEVEVDENAKPVDSIQR</sequence>